<protein>
    <submittedName>
        <fullName evidence="1">Uncharacterized protein</fullName>
    </submittedName>
</protein>
<dbReference type="EMBL" id="JBBMEU010000001">
    <property type="protein sequence ID" value="MEQ2421179.1"/>
    <property type="molecule type" value="Genomic_DNA"/>
</dbReference>
<proteinExistence type="predicted"/>
<dbReference type="Proteomes" id="UP001433088">
    <property type="component" value="Unassembled WGS sequence"/>
</dbReference>
<keyword evidence="2" id="KW-1185">Reference proteome</keyword>
<gene>
    <name evidence="1" type="ORF">WMO23_00275</name>
</gene>
<evidence type="ECO:0000313" key="2">
    <source>
        <dbReference type="Proteomes" id="UP001433088"/>
    </source>
</evidence>
<sequence length="61" mass="6904">MTTLKVRWVELNRFEAELILEFACQPKDAPVSASLCRMIYRRLEGQPALAQNQPGLQDGEA</sequence>
<evidence type="ECO:0000313" key="1">
    <source>
        <dbReference type="EMBL" id="MEQ2421179.1"/>
    </source>
</evidence>
<reference evidence="1 2" key="1">
    <citation type="submission" date="2024-03" db="EMBL/GenBank/DDBJ databases">
        <title>Human intestinal bacterial collection.</title>
        <authorList>
            <person name="Pauvert C."/>
            <person name="Hitch T.C.A."/>
            <person name="Clavel T."/>
        </authorList>
    </citation>
    <scope>NUCLEOTIDE SEQUENCE [LARGE SCALE GENOMIC DNA]</scope>
    <source>
        <strain evidence="1 2">CLA-AA-H81</strain>
    </source>
</reference>
<organism evidence="1 2">
    <name type="scientific">Megasphaera intestinihominis</name>
    <dbReference type="NCBI Taxonomy" id="3133159"/>
    <lineage>
        <taxon>Bacteria</taxon>
        <taxon>Bacillati</taxon>
        <taxon>Bacillota</taxon>
        <taxon>Negativicutes</taxon>
        <taxon>Veillonellales</taxon>
        <taxon>Veillonellaceae</taxon>
        <taxon>Megasphaera</taxon>
    </lineage>
</organism>
<name>A0ABV1CSN1_9FIRM</name>
<comment type="caution">
    <text evidence="1">The sequence shown here is derived from an EMBL/GenBank/DDBJ whole genome shotgun (WGS) entry which is preliminary data.</text>
</comment>
<accession>A0ABV1CSN1</accession>
<dbReference type="RefSeq" id="WP_036200724.1">
    <property type="nucleotide sequence ID" value="NZ_JBBMEU010000001.1"/>
</dbReference>